<reference evidence="2" key="1">
    <citation type="submission" date="2023-04" db="EMBL/GenBank/DDBJ databases">
        <title>Phytophthora lilii NBRC 32176.</title>
        <authorList>
            <person name="Ichikawa N."/>
            <person name="Sato H."/>
            <person name="Tonouchi N."/>
        </authorList>
    </citation>
    <scope>NUCLEOTIDE SEQUENCE</scope>
    <source>
        <strain evidence="2">NBRC 32176</strain>
    </source>
</reference>
<keyword evidence="3" id="KW-1185">Reference proteome</keyword>
<accession>A0A9W6WUJ7</accession>
<dbReference type="AlphaFoldDB" id="A0A9W6WUJ7"/>
<name>A0A9W6WUJ7_9STRA</name>
<proteinExistence type="predicted"/>
<evidence type="ECO:0000313" key="2">
    <source>
        <dbReference type="EMBL" id="GMF27947.1"/>
    </source>
</evidence>
<feature type="region of interest" description="Disordered" evidence="1">
    <location>
        <begin position="44"/>
        <end position="76"/>
    </location>
</feature>
<sequence>MDDLLQTFAESVDASLTLEEALELIDGCDFVPNLDVDDLSVHSGSELSVQPTKPKKRVRNPLNDVQRRQRRKAERQQLKEQVQQYKALLERLKQSRQTSSSAENHVDSKLLTQQSVKSPWLFAVVREEQKRRQAEDTNARLKALLVERLETAGRVRDALMKENIRLAEIGTAKPAPGMVPSHTTVLQRTLQLCCTENYPTTSRLQAAVQDIFFATDAVFGSFPANFDSVESISRVKQQDQTSGPCIEMLTTTPLACDLQAAKSAVWEVIADEQWPAKQASFYLKTKETSQQSVVLKFSMRFESFEQNPVTLEGVTLLQRQDEAYRTVLAWTSILGCENQHFQSQGWIVVMPSPTDPHTTSVVRTCCRISANDSGNGIASPVTKTTLSSKLQNSILRSMGQRVKNRVESMQQSLVDRAGSAQGGMLIFV</sequence>
<organism evidence="2 3">
    <name type="scientific">Phytophthora lilii</name>
    <dbReference type="NCBI Taxonomy" id="2077276"/>
    <lineage>
        <taxon>Eukaryota</taxon>
        <taxon>Sar</taxon>
        <taxon>Stramenopiles</taxon>
        <taxon>Oomycota</taxon>
        <taxon>Peronosporomycetes</taxon>
        <taxon>Peronosporales</taxon>
        <taxon>Peronosporaceae</taxon>
        <taxon>Phytophthora</taxon>
    </lineage>
</organism>
<dbReference type="EMBL" id="BSXW01000687">
    <property type="protein sequence ID" value="GMF27947.1"/>
    <property type="molecule type" value="Genomic_DNA"/>
</dbReference>
<evidence type="ECO:0000256" key="1">
    <source>
        <dbReference type="SAM" id="MobiDB-lite"/>
    </source>
</evidence>
<protein>
    <submittedName>
        <fullName evidence="2">Unnamed protein product</fullName>
    </submittedName>
</protein>
<dbReference type="OrthoDB" id="128194at2759"/>
<evidence type="ECO:0000313" key="3">
    <source>
        <dbReference type="Proteomes" id="UP001165083"/>
    </source>
</evidence>
<gene>
    <name evidence="2" type="ORF">Plil01_001172900</name>
</gene>
<comment type="caution">
    <text evidence="2">The sequence shown here is derived from an EMBL/GenBank/DDBJ whole genome shotgun (WGS) entry which is preliminary data.</text>
</comment>
<dbReference type="Proteomes" id="UP001165083">
    <property type="component" value="Unassembled WGS sequence"/>
</dbReference>